<reference evidence="3" key="1">
    <citation type="journal article" date="2021" name="PeerJ">
        <title>Extensive microbial diversity within the chicken gut microbiome revealed by metagenomics and culture.</title>
        <authorList>
            <person name="Gilroy R."/>
            <person name="Ravi A."/>
            <person name="Getino M."/>
            <person name="Pursley I."/>
            <person name="Horton D.L."/>
            <person name="Alikhan N.F."/>
            <person name="Baker D."/>
            <person name="Gharbi K."/>
            <person name="Hall N."/>
            <person name="Watson M."/>
            <person name="Adriaenssens E.M."/>
            <person name="Foster-Nyarko E."/>
            <person name="Jarju S."/>
            <person name="Secka A."/>
            <person name="Antonio M."/>
            <person name="Oren A."/>
            <person name="Chaudhuri R.R."/>
            <person name="La Ragione R."/>
            <person name="Hildebrand F."/>
            <person name="Pallen M.J."/>
        </authorList>
    </citation>
    <scope>NUCLEOTIDE SEQUENCE</scope>
    <source>
        <strain evidence="3">CHK186-16707</strain>
    </source>
</reference>
<gene>
    <name evidence="3" type="ORF">H9962_07800</name>
</gene>
<dbReference type="EMBL" id="DXAN01000025">
    <property type="protein sequence ID" value="HJA09076.1"/>
    <property type="molecule type" value="Genomic_DNA"/>
</dbReference>
<proteinExistence type="predicted"/>
<feature type="region of interest" description="Disordered" evidence="2">
    <location>
        <begin position="133"/>
        <end position="233"/>
    </location>
</feature>
<accession>A0A9D2KLU0</accession>
<evidence type="ECO:0000313" key="4">
    <source>
        <dbReference type="Proteomes" id="UP000824225"/>
    </source>
</evidence>
<dbReference type="AlphaFoldDB" id="A0A9D2KLU0"/>
<keyword evidence="1" id="KW-0175">Coiled coil</keyword>
<feature type="region of interest" description="Disordered" evidence="2">
    <location>
        <begin position="288"/>
        <end position="334"/>
    </location>
</feature>
<dbReference type="Proteomes" id="UP000824225">
    <property type="component" value="Unassembled WGS sequence"/>
</dbReference>
<evidence type="ECO:0000256" key="1">
    <source>
        <dbReference type="SAM" id="Coils"/>
    </source>
</evidence>
<reference evidence="3" key="2">
    <citation type="submission" date="2021-04" db="EMBL/GenBank/DDBJ databases">
        <authorList>
            <person name="Gilroy R."/>
        </authorList>
    </citation>
    <scope>NUCLEOTIDE SEQUENCE</scope>
    <source>
        <strain evidence="3">CHK186-16707</strain>
    </source>
</reference>
<feature type="coiled-coil region" evidence="1">
    <location>
        <begin position="98"/>
        <end position="132"/>
    </location>
</feature>
<name>A0A9D2KLU0_9BACT</name>
<comment type="caution">
    <text evidence="3">The sequence shown here is derived from an EMBL/GenBank/DDBJ whole genome shotgun (WGS) entry which is preliminary data.</text>
</comment>
<protein>
    <submittedName>
        <fullName evidence="3">Uncharacterized protein</fullName>
    </submittedName>
</protein>
<evidence type="ECO:0000313" key="3">
    <source>
        <dbReference type="EMBL" id="HJA09076.1"/>
    </source>
</evidence>
<sequence length="360" mass="39308">MEWLKWYVGASTDPKMAVVARRSGQNGAAVLAVWAMLLERAGAADDAGSISGFDAEGADVVLGLQDGAACAIMDAMRAKGMLDGDRVARWEERQKKNETAAATERKQLQREREKLAAEQARLEALREELAALSHPVTTQEMPSPSVTPSHGLSHDVTTGHASSSDVTDVTLREDKKREDIKNIYSASAAPDAGHTIEFSPPGESGNASSPSPPIPDGGKTAEPPNYRTKRGRALSGKRLESFLEFWTAFDYQRGKAEAADAWLDIPELTDALVARICDAARQEAERRDEFKARGGTPKMAQGWLTGRRWEDYEPAPPGRKREEWPEPEPPAADWETVKANLLAIAKQREERNGARPSPVS</sequence>
<feature type="compositionally biased region" description="Basic and acidic residues" evidence="2">
    <location>
        <begin position="170"/>
        <end position="181"/>
    </location>
</feature>
<feature type="compositionally biased region" description="Polar residues" evidence="2">
    <location>
        <begin position="135"/>
        <end position="167"/>
    </location>
</feature>
<evidence type="ECO:0000256" key="2">
    <source>
        <dbReference type="SAM" id="MobiDB-lite"/>
    </source>
</evidence>
<organism evidence="3 4">
    <name type="scientific">Candidatus Mailhella merdigallinarum</name>
    <dbReference type="NCBI Taxonomy" id="2838658"/>
    <lineage>
        <taxon>Bacteria</taxon>
        <taxon>Pseudomonadati</taxon>
        <taxon>Thermodesulfobacteriota</taxon>
        <taxon>Desulfovibrionia</taxon>
        <taxon>Desulfovibrionales</taxon>
        <taxon>Desulfovibrionaceae</taxon>
        <taxon>Mailhella</taxon>
    </lineage>
</organism>